<feature type="compositionally biased region" description="Low complexity" evidence="2">
    <location>
        <begin position="600"/>
        <end position="629"/>
    </location>
</feature>
<dbReference type="Proteomes" id="UP000007431">
    <property type="component" value="Unassembled WGS sequence"/>
</dbReference>
<dbReference type="EMBL" id="GL377312">
    <property type="protein sequence ID" value="EFI92723.1"/>
    <property type="molecule type" value="Genomic_DNA"/>
</dbReference>
<feature type="compositionally biased region" description="Basic residues" evidence="2">
    <location>
        <begin position="797"/>
        <end position="807"/>
    </location>
</feature>
<dbReference type="OMA" id="EDTNEYF"/>
<dbReference type="AlphaFoldDB" id="D8QHQ9"/>
<feature type="compositionally biased region" description="Low complexity" evidence="2">
    <location>
        <begin position="491"/>
        <end position="514"/>
    </location>
</feature>
<feature type="region of interest" description="Disordered" evidence="2">
    <location>
        <begin position="255"/>
        <end position="415"/>
    </location>
</feature>
<feature type="compositionally biased region" description="Low complexity" evidence="2">
    <location>
        <begin position="652"/>
        <end position="671"/>
    </location>
</feature>
<protein>
    <recommendedName>
        <fullName evidence="5">Zinc finger PHD-type domain-containing protein</fullName>
    </recommendedName>
</protein>
<feature type="region of interest" description="Disordered" evidence="2">
    <location>
        <begin position="457"/>
        <end position="810"/>
    </location>
</feature>
<dbReference type="InParanoid" id="D8QHQ9"/>
<feature type="compositionally biased region" description="Acidic residues" evidence="2">
    <location>
        <begin position="311"/>
        <end position="321"/>
    </location>
</feature>
<proteinExistence type="predicted"/>
<dbReference type="STRING" id="578458.D8QHQ9"/>
<evidence type="ECO:0000256" key="2">
    <source>
        <dbReference type="SAM" id="MobiDB-lite"/>
    </source>
</evidence>
<feature type="compositionally biased region" description="Acidic residues" evidence="2">
    <location>
        <begin position="294"/>
        <end position="303"/>
    </location>
</feature>
<feature type="coiled-coil region" evidence="1">
    <location>
        <begin position="141"/>
        <end position="168"/>
    </location>
</feature>
<reference evidence="3 4" key="1">
    <citation type="journal article" date="2010" name="Nat. Biotechnol.">
        <title>Genome sequence of the model mushroom Schizophyllum commune.</title>
        <authorList>
            <person name="Ohm R.A."/>
            <person name="de Jong J.F."/>
            <person name="Lugones L.G."/>
            <person name="Aerts A."/>
            <person name="Kothe E."/>
            <person name="Stajich J.E."/>
            <person name="de Vries R.P."/>
            <person name="Record E."/>
            <person name="Levasseur A."/>
            <person name="Baker S.E."/>
            <person name="Bartholomew K.A."/>
            <person name="Coutinho P.M."/>
            <person name="Erdmann S."/>
            <person name="Fowler T.J."/>
            <person name="Gathman A.C."/>
            <person name="Lombard V."/>
            <person name="Henrissat B."/>
            <person name="Knabe N."/>
            <person name="Kuees U."/>
            <person name="Lilly W.W."/>
            <person name="Lindquist E."/>
            <person name="Lucas S."/>
            <person name="Magnuson J.K."/>
            <person name="Piumi F."/>
            <person name="Raudaskoski M."/>
            <person name="Salamov A."/>
            <person name="Schmutz J."/>
            <person name="Schwarze F.W.M.R."/>
            <person name="vanKuyk P.A."/>
            <person name="Horton J.S."/>
            <person name="Grigoriev I.V."/>
            <person name="Woesten H.A.B."/>
        </authorList>
    </citation>
    <scope>NUCLEOTIDE SEQUENCE [LARGE SCALE GENOMIC DNA]</scope>
    <source>
        <strain evidence="4">H4-8 / FGSC 9210</strain>
    </source>
</reference>
<feature type="compositionally biased region" description="Basic and acidic residues" evidence="2">
    <location>
        <begin position="775"/>
        <end position="796"/>
    </location>
</feature>
<dbReference type="InterPro" id="IPR011011">
    <property type="entry name" value="Znf_FYVE_PHD"/>
</dbReference>
<keyword evidence="1" id="KW-0175">Coiled coil</keyword>
<name>D8QHQ9_SCHCM</name>
<keyword evidence="4" id="KW-1185">Reference proteome</keyword>
<feature type="compositionally biased region" description="Low complexity" evidence="2">
    <location>
        <begin position="561"/>
        <end position="571"/>
    </location>
</feature>
<accession>D8QHQ9</accession>
<feature type="compositionally biased region" description="Basic and acidic residues" evidence="2">
    <location>
        <begin position="463"/>
        <end position="490"/>
    </location>
</feature>
<evidence type="ECO:0000313" key="3">
    <source>
        <dbReference type="EMBL" id="EFI92723.1"/>
    </source>
</evidence>
<evidence type="ECO:0000313" key="4">
    <source>
        <dbReference type="Proteomes" id="UP000007431"/>
    </source>
</evidence>
<feature type="compositionally biased region" description="Pro residues" evidence="2">
    <location>
        <begin position="262"/>
        <end position="278"/>
    </location>
</feature>
<dbReference type="Gene3D" id="3.30.40.10">
    <property type="entry name" value="Zinc/RING finger domain, C3HC4 (zinc finger)"/>
    <property type="match status" value="1"/>
</dbReference>
<organism evidence="4">
    <name type="scientific">Schizophyllum commune (strain H4-8 / FGSC 9210)</name>
    <name type="common">Split gill fungus</name>
    <dbReference type="NCBI Taxonomy" id="578458"/>
    <lineage>
        <taxon>Eukaryota</taxon>
        <taxon>Fungi</taxon>
        <taxon>Dikarya</taxon>
        <taxon>Basidiomycota</taxon>
        <taxon>Agaricomycotina</taxon>
        <taxon>Agaricomycetes</taxon>
        <taxon>Agaricomycetidae</taxon>
        <taxon>Agaricales</taxon>
        <taxon>Schizophyllaceae</taxon>
        <taxon>Schizophyllum</taxon>
    </lineage>
</organism>
<gene>
    <name evidence="3" type="ORF">SCHCODRAFT_237912</name>
</gene>
<dbReference type="SUPFAM" id="SSF57903">
    <property type="entry name" value="FYVE/PHD zinc finger"/>
    <property type="match status" value="1"/>
</dbReference>
<evidence type="ECO:0000256" key="1">
    <source>
        <dbReference type="SAM" id="Coils"/>
    </source>
</evidence>
<evidence type="ECO:0008006" key="5">
    <source>
        <dbReference type="Google" id="ProtNLM"/>
    </source>
</evidence>
<feature type="region of interest" description="Disordered" evidence="2">
    <location>
        <begin position="228"/>
        <end position="247"/>
    </location>
</feature>
<dbReference type="InterPro" id="IPR013083">
    <property type="entry name" value="Znf_RING/FYVE/PHD"/>
</dbReference>
<feature type="region of interest" description="Disordered" evidence="2">
    <location>
        <begin position="1"/>
        <end position="70"/>
    </location>
</feature>
<sequence>MSRRSSLAGVPAHYTFVPQPPVPGPSTHHPTADLTMLRTHAPNQPTASAHQPAPTYRSASLSMAGVPTHGAASPTFATPAGYPYSPVPASTTPGPSPDVYWKQLDDYVVRRLNEVLKWQADAMSAQDARLAKCEEALKACIADARTEATQQNERISQQNEHMAQQNERANIILKALCDHAKGLDDKVDRLSKAIGVEVKEGEPETSLSSRVKDVEWTMGELLERIGDPLALDPNAPQQPFVNTHRRPPVIRHEVAVETSPTPTTPPPAPRTPTPPPPFVVRHEMATSPIRFMDVDDEPNDVEDERIGVEDERIDVEDEQENSEQSNDTAHPLTPISAPVARHRGGVRTNTLGLAARTKPLAPHSSMPSPTPSVRGRTVSAEEPVPACTTMASERAQSAGLPPPTHDSDLRLPTPDATVRYSSVPGDMAVDEVEGDEVAVENGMDEVEDMPEMWTDDPIEDYEEGRVGDEDAHGRDGEGAHGQTESHDSNSKKASAPLPKKPSAALPKKASVALPRKTPSASRRPLTVQPSEDSVAVNAYLLGRSSPAMEEMEVEESGGDAAGASSFANNDSHPSVQAAERTDIVGGAGIGGDDAGDASDSDLSSLSSLSDVEDAGAAGRASGARPVAGPVPTASEAPRSTRYAAQFSAAGRPSFQPKSSSLQPKSSSLQPKSKGKEKSAAATRIKRRRADDGEGAPAKRARVGEDEEGAGEGASMTLKGKIQQIKEEEGEQMLSSSSSRASSVRRGRSGSARGGSAREDSARRGRSGSLRSAAVKQEKSANGKRGESISVKQEKGEKKRGRSRKKPQWPKLVEGSGSTFWTTECDCCGQWYHNGCVGLDKEADSDVPFCCPFCVVDPHYKDTVKKVHEGMCMRPDCPHEIDVENYLGEYEIDYLVGRFVKISSQQPKQEWYLVKWAKP</sequence>
<dbReference type="VEuPathDB" id="FungiDB:SCHCODRAFT_02641214"/>
<dbReference type="HOGENOM" id="CLU_317386_0_0_1"/>